<organism evidence="2 3">
    <name type="scientific">Halomonas urmiana</name>
    <dbReference type="NCBI Taxonomy" id="490901"/>
    <lineage>
        <taxon>Bacteria</taxon>
        <taxon>Pseudomonadati</taxon>
        <taxon>Pseudomonadota</taxon>
        <taxon>Gammaproteobacteria</taxon>
        <taxon>Oceanospirillales</taxon>
        <taxon>Halomonadaceae</taxon>
        <taxon>Halomonas</taxon>
    </lineage>
</organism>
<protein>
    <submittedName>
        <fullName evidence="2">Uncharacterized protein</fullName>
    </submittedName>
</protein>
<evidence type="ECO:0000313" key="2">
    <source>
        <dbReference type="EMBL" id="TLF50555.1"/>
    </source>
</evidence>
<proteinExistence type="predicted"/>
<evidence type="ECO:0000256" key="1">
    <source>
        <dbReference type="SAM" id="MobiDB-lite"/>
    </source>
</evidence>
<reference evidence="2 3" key="1">
    <citation type="journal article" date="2007" name="Int. J. Syst. Evol. Microbiol.">
        <title>Halomonas saccharevitans sp. nov., Halomonas arcis sp. nov. and Halomonas subterranea sp. nov., halophilic bacteria isolated from hypersaline environments of China.</title>
        <authorList>
            <person name="Xu X.W."/>
            <person name="Wu Y.H."/>
            <person name="Zhou Z."/>
            <person name="Wang C.S."/>
            <person name="Zhou Y.G."/>
            <person name="Zhang H.B."/>
            <person name="Wang Y."/>
            <person name="Wu M."/>
        </authorList>
    </citation>
    <scope>NUCLEOTIDE SEQUENCE [LARGE SCALE GENOMIC DNA]</scope>
    <source>
        <strain evidence="2 3">TBZ3</strain>
    </source>
</reference>
<accession>A0A5R8MH34</accession>
<gene>
    <name evidence="2" type="ORF">FEI13_08995</name>
</gene>
<feature type="region of interest" description="Disordered" evidence="1">
    <location>
        <begin position="1"/>
        <end position="22"/>
    </location>
</feature>
<dbReference type="AlphaFoldDB" id="A0A5R8MH34"/>
<comment type="caution">
    <text evidence="2">The sequence shown here is derived from an EMBL/GenBank/DDBJ whole genome shotgun (WGS) entry which is preliminary data.</text>
</comment>
<keyword evidence="3" id="KW-1185">Reference proteome</keyword>
<dbReference type="Proteomes" id="UP000306973">
    <property type="component" value="Unassembled WGS sequence"/>
</dbReference>
<evidence type="ECO:0000313" key="3">
    <source>
        <dbReference type="Proteomes" id="UP000306973"/>
    </source>
</evidence>
<name>A0A5R8MH34_9GAMM</name>
<sequence>MPRSPNIACRSPDDRRRGAASKAAELALEAAEPFTPRQGWPQHLEVDIDVGVGRGEGDL</sequence>
<dbReference type="EMBL" id="VBUI01000012">
    <property type="protein sequence ID" value="TLF50555.1"/>
    <property type="molecule type" value="Genomic_DNA"/>
</dbReference>